<dbReference type="PANTHER" id="PTHR34138">
    <property type="entry name" value="CELL SHAPE-DETERMINING PROTEIN MREC"/>
    <property type="match status" value="1"/>
</dbReference>
<dbReference type="InterPro" id="IPR042175">
    <property type="entry name" value="Cell/Rod_MreC_2"/>
</dbReference>
<evidence type="ECO:0000256" key="1">
    <source>
        <dbReference type="ARBA" id="ARBA00009369"/>
    </source>
</evidence>
<dbReference type="NCBIfam" id="TIGR00219">
    <property type="entry name" value="mreC"/>
    <property type="match status" value="1"/>
</dbReference>
<reference evidence="8 9" key="1">
    <citation type="submission" date="2019-12" db="EMBL/GenBank/DDBJ databases">
        <title>Novel species isolated from a subtropical stream in China.</title>
        <authorList>
            <person name="Lu H."/>
        </authorList>
    </citation>
    <scope>NUCLEOTIDE SEQUENCE [LARGE SCALE GENOMIC DNA]</scope>
    <source>
        <strain evidence="8 9">DS3</strain>
    </source>
</reference>
<name>A0A6N9HN14_9BURK</name>
<sequence>MEYSPPPLFKQGASARFKMMVFACISIALLLADSRMNALSEVRKGVGFVLNPLQKVALLPRDAMYGMGEYFSTLSKLEKQVHALQQQQIAASQALQQAQLYQAENNQLRKLLDAQQRVPGKSQLAEILYEARDVFTRKVILNRGTQHGVVAGLPVIDNQGVVGQVTRVFAYTSEVTLLTDKEQAIPVQILRNGLRSVAVGRGQSGNLDLRFMAPTADVVVGDILITSGIDGVYPAGLAVARVVQVESHAAGAFGRVVCAPLAGIERNTALLILMSLPEMPPRPPEEEPVTKPPKKKAKDAAAAGEAPAAGTAPAAGQAPAAGAPRAPQAAGTAPAGMTPTLSLPPGSRAATPAAAPAPKETTR</sequence>
<evidence type="ECO:0000256" key="4">
    <source>
        <dbReference type="ARBA" id="ARBA00032089"/>
    </source>
</evidence>
<dbReference type="GO" id="GO:0005886">
    <property type="term" value="C:plasma membrane"/>
    <property type="evidence" value="ECO:0007669"/>
    <property type="project" value="TreeGrafter"/>
</dbReference>
<evidence type="ECO:0000313" key="8">
    <source>
        <dbReference type="EMBL" id="MYN04583.1"/>
    </source>
</evidence>
<evidence type="ECO:0000259" key="7">
    <source>
        <dbReference type="Pfam" id="PF04085"/>
    </source>
</evidence>
<feature type="compositionally biased region" description="Low complexity" evidence="6">
    <location>
        <begin position="300"/>
        <end position="363"/>
    </location>
</feature>
<keyword evidence="3" id="KW-0133">Cell shape</keyword>
<dbReference type="InterPro" id="IPR042177">
    <property type="entry name" value="Cell/Rod_1"/>
</dbReference>
<evidence type="ECO:0000313" key="9">
    <source>
        <dbReference type="Proteomes" id="UP000448575"/>
    </source>
</evidence>
<accession>A0A6N9HN14</accession>
<dbReference type="EMBL" id="WWCJ01000018">
    <property type="protein sequence ID" value="MYN04583.1"/>
    <property type="molecule type" value="Genomic_DNA"/>
</dbReference>
<feature type="domain" description="Rod shape-determining protein MreC beta-barrel core" evidence="7">
    <location>
        <begin position="128"/>
        <end position="273"/>
    </location>
</feature>
<dbReference type="InterPro" id="IPR055342">
    <property type="entry name" value="MreC_beta-barrel_core"/>
</dbReference>
<comment type="caution">
    <text evidence="8">The sequence shown here is derived from an EMBL/GenBank/DDBJ whole genome shotgun (WGS) entry which is preliminary data.</text>
</comment>
<proteinExistence type="inferred from homology"/>
<dbReference type="RefSeq" id="WP_161027543.1">
    <property type="nucleotide sequence ID" value="NZ_WWCJ01000018.1"/>
</dbReference>
<dbReference type="InterPro" id="IPR007221">
    <property type="entry name" value="MreC"/>
</dbReference>
<dbReference type="GO" id="GO:0008360">
    <property type="term" value="P:regulation of cell shape"/>
    <property type="evidence" value="ECO:0007669"/>
    <property type="project" value="UniProtKB-KW"/>
</dbReference>
<evidence type="ECO:0000256" key="6">
    <source>
        <dbReference type="SAM" id="MobiDB-lite"/>
    </source>
</evidence>
<organism evidence="8 9">
    <name type="scientific">Pseudoduganella guangdongensis</name>
    <dbReference type="NCBI Taxonomy" id="2692179"/>
    <lineage>
        <taxon>Bacteria</taxon>
        <taxon>Pseudomonadati</taxon>
        <taxon>Pseudomonadota</taxon>
        <taxon>Betaproteobacteria</taxon>
        <taxon>Burkholderiales</taxon>
        <taxon>Oxalobacteraceae</taxon>
        <taxon>Telluria group</taxon>
        <taxon>Pseudoduganella</taxon>
    </lineage>
</organism>
<evidence type="ECO:0000256" key="5">
    <source>
        <dbReference type="SAM" id="Coils"/>
    </source>
</evidence>
<feature type="region of interest" description="Disordered" evidence="6">
    <location>
        <begin position="277"/>
        <end position="363"/>
    </location>
</feature>
<dbReference type="Pfam" id="PF04085">
    <property type="entry name" value="MreC"/>
    <property type="match status" value="1"/>
</dbReference>
<comment type="similarity">
    <text evidence="1">Belongs to the MreC family.</text>
</comment>
<feature type="coiled-coil region" evidence="5">
    <location>
        <begin position="67"/>
        <end position="118"/>
    </location>
</feature>
<dbReference type="PANTHER" id="PTHR34138:SF1">
    <property type="entry name" value="CELL SHAPE-DETERMINING PROTEIN MREC"/>
    <property type="match status" value="1"/>
</dbReference>
<keyword evidence="9" id="KW-1185">Reference proteome</keyword>
<dbReference type="AlphaFoldDB" id="A0A6N9HN14"/>
<protein>
    <recommendedName>
        <fullName evidence="2">Cell shape-determining protein MreC</fullName>
    </recommendedName>
    <alternativeName>
        <fullName evidence="4">Cell shape protein MreC</fullName>
    </alternativeName>
</protein>
<dbReference type="Gene3D" id="2.40.10.340">
    <property type="entry name" value="Rod shape-determining protein MreC, domain 1"/>
    <property type="match status" value="1"/>
</dbReference>
<keyword evidence="5" id="KW-0175">Coiled coil</keyword>
<dbReference type="Proteomes" id="UP000448575">
    <property type="component" value="Unassembled WGS sequence"/>
</dbReference>
<gene>
    <name evidence="8" type="primary">mreC</name>
    <name evidence="8" type="ORF">GTP41_21040</name>
</gene>
<evidence type="ECO:0000256" key="3">
    <source>
        <dbReference type="ARBA" id="ARBA00022960"/>
    </source>
</evidence>
<evidence type="ECO:0000256" key="2">
    <source>
        <dbReference type="ARBA" id="ARBA00013855"/>
    </source>
</evidence>
<dbReference type="Gene3D" id="2.40.10.350">
    <property type="entry name" value="Rod shape-determining protein MreC, domain 2"/>
    <property type="match status" value="1"/>
</dbReference>